<dbReference type="Pfam" id="PF05022">
    <property type="entry name" value="SRP40_C"/>
    <property type="match status" value="1"/>
</dbReference>
<keyword evidence="4" id="KW-1185">Reference proteome</keyword>
<feature type="compositionally biased region" description="Basic and acidic residues" evidence="1">
    <location>
        <begin position="98"/>
        <end position="108"/>
    </location>
</feature>
<gene>
    <name evidence="3" type="ORF">PHYSODRAFT_559466</name>
</gene>
<dbReference type="SMR" id="G4ZJU0"/>
<dbReference type="STRING" id="1094619.G4ZJU0"/>
<dbReference type="OMA" id="QKNECAS"/>
<dbReference type="RefSeq" id="XP_009527959.1">
    <property type="nucleotide sequence ID" value="XM_009529664.1"/>
</dbReference>
<evidence type="ECO:0000313" key="4">
    <source>
        <dbReference type="Proteomes" id="UP000002640"/>
    </source>
</evidence>
<feature type="compositionally biased region" description="Acidic residues" evidence="1">
    <location>
        <begin position="75"/>
        <end position="97"/>
    </location>
</feature>
<dbReference type="InterPro" id="IPR007718">
    <property type="entry name" value="Srp40_C"/>
</dbReference>
<name>G4ZJU0_PHYSP</name>
<sequence length="267" mass="28691">MVVASDVFPLVHALLTGAGLKKAAAALAKEAKLEPKAFKSEHDLLEVYSFYLTQRSMKKAKVPAASVQESSSSDSDSDSDDDSDSSDSSDSSDEEEGEKPKTNKRKAETPAAGKSSKKAKKEAESSSDSSSSDDSSSSSDSSSSDSSDSSEDEEAQKKEAARREQAAKAALEWQPKKIEKVAVKAKSAGTPFQRVDDEFWSQKIVDDSLRDNSYEGTFGADGVGVKANNKLLKTRGKDFTKGKNKLKRSTYMCGAISMASNSFKFED</sequence>
<dbReference type="EMBL" id="JH159154">
    <property type="protein sequence ID" value="EGZ18901.1"/>
    <property type="molecule type" value="Genomic_DNA"/>
</dbReference>
<dbReference type="GeneID" id="20663414"/>
<evidence type="ECO:0000259" key="2">
    <source>
        <dbReference type="Pfam" id="PF05022"/>
    </source>
</evidence>
<organism evidence="3 4">
    <name type="scientific">Phytophthora sojae (strain P6497)</name>
    <name type="common">Soybean stem and root rot agent</name>
    <name type="synonym">Phytophthora megasperma f. sp. glycines</name>
    <dbReference type="NCBI Taxonomy" id="1094619"/>
    <lineage>
        <taxon>Eukaryota</taxon>
        <taxon>Sar</taxon>
        <taxon>Stramenopiles</taxon>
        <taxon>Oomycota</taxon>
        <taxon>Peronosporomycetes</taxon>
        <taxon>Peronosporales</taxon>
        <taxon>Peronosporaceae</taxon>
        <taxon>Phytophthora</taxon>
    </lineage>
</organism>
<evidence type="ECO:0000256" key="1">
    <source>
        <dbReference type="SAM" id="MobiDB-lite"/>
    </source>
</evidence>
<protein>
    <recommendedName>
        <fullName evidence="2">Srp40 C-terminal domain-containing protein</fullName>
    </recommendedName>
</protein>
<dbReference type="Proteomes" id="UP000002640">
    <property type="component" value="Unassembled WGS sequence"/>
</dbReference>
<proteinExistence type="predicted"/>
<dbReference type="PANTHER" id="PTHR23216:SF1">
    <property type="entry name" value="NUCLEOLAR AND COILED-BODY PHOSPHOPROTEIN 1"/>
    <property type="match status" value="1"/>
</dbReference>
<feature type="compositionally biased region" description="Low complexity" evidence="1">
    <location>
        <begin position="126"/>
        <end position="147"/>
    </location>
</feature>
<dbReference type="GO" id="GO:0005730">
    <property type="term" value="C:nucleolus"/>
    <property type="evidence" value="ECO:0007669"/>
    <property type="project" value="InterPro"/>
</dbReference>
<dbReference type="KEGG" id="psoj:PHYSODRAFT_559466"/>
<dbReference type="InterPro" id="IPR039191">
    <property type="entry name" value="Nopp140-like"/>
</dbReference>
<accession>G4ZJU0</accession>
<dbReference type="PANTHER" id="PTHR23216">
    <property type="entry name" value="NUCLEOLAR AND COILED-BODY PHOSPHOPROTEIN 1"/>
    <property type="match status" value="1"/>
</dbReference>
<dbReference type="InParanoid" id="G4ZJU0"/>
<feature type="domain" description="Srp40 C-terminal" evidence="2">
    <location>
        <begin position="191"/>
        <end position="265"/>
    </location>
</feature>
<evidence type="ECO:0000313" key="3">
    <source>
        <dbReference type="EMBL" id="EGZ18901.1"/>
    </source>
</evidence>
<feature type="region of interest" description="Disordered" evidence="1">
    <location>
        <begin position="59"/>
        <end position="172"/>
    </location>
</feature>
<feature type="compositionally biased region" description="Basic and acidic residues" evidence="1">
    <location>
        <begin position="155"/>
        <end position="166"/>
    </location>
</feature>
<reference evidence="3 4" key="1">
    <citation type="journal article" date="2006" name="Science">
        <title>Phytophthora genome sequences uncover evolutionary origins and mechanisms of pathogenesis.</title>
        <authorList>
            <person name="Tyler B.M."/>
            <person name="Tripathy S."/>
            <person name="Zhang X."/>
            <person name="Dehal P."/>
            <person name="Jiang R.H."/>
            <person name="Aerts A."/>
            <person name="Arredondo F.D."/>
            <person name="Baxter L."/>
            <person name="Bensasson D."/>
            <person name="Beynon J.L."/>
            <person name="Chapman J."/>
            <person name="Damasceno C.M."/>
            <person name="Dorrance A.E."/>
            <person name="Dou D."/>
            <person name="Dickerman A.W."/>
            <person name="Dubchak I.L."/>
            <person name="Garbelotto M."/>
            <person name="Gijzen M."/>
            <person name="Gordon S.G."/>
            <person name="Govers F."/>
            <person name="Grunwald N.J."/>
            <person name="Huang W."/>
            <person name="Ivors K.L."/>
            <person name="Jones R.W."/>
            <person name="Kamoun S."/>
            <person name="Krampis K."/>
            <person name="Lamour K.H."/>
            <person name="Lee M.K."/>
            <person name="McDonald W.H."/>
            <person name="Medina M."/>
            <person name="Meijer H.J."/>
            <person name="Nordberg E.K."/>
            <person name="Maclean D.J."/>
            <person name="Ospina-Giraldo M.D."/>
            <person name="Morris P.F."/>
            <person name="Phuntumart V."/>
            <person name="Putnam N.H."/>
            <person name="Rash S."/>
            <person name="Rose J.K."/>
            <person name="Sakihama Y."/>
            <person name="Salamov A.A."/>
            <person name="Savidor A."/>
            <person name="Scheuring C.F."/>
            <person name="Smith B.M."/>
            <person name="Sobral B.W."/>
            <person name="Terry A."/>
            <person name="Torto-Alalibo T.A."/>
            <person name="Win J."/>
            <person name="Xu Z."/>
            <person name="Zhang H."/>
            <person name="Grigoriev I.V."/>
            <person name="Rokhsar D.S."/>
            <person name="Boore J.L."/>
        </authorList>
    </citation>
    <scope>NUCLEOTIDE SEQUENCE [LARGE SCALE GENOMIC DNA]</scope>
    <source>
        <strain evidence="3 4">P6497</strain>
    </source>
</reference>
<dbReference type="AlphaFoldDB" id="G4ZJU0"/>